<reference evidence="3" key="1">
    <citation type="submission" date="2015-11" db="EMBL/GenBank/DDBJ databases">
        <title>Draft Genome Sequence of the Radioresistant Bacterium Deinococcus grandis, Isolated from Freshwater Fish in Japan.</title>
        <authorList>
            <person name="Satoh K."/>
            <person name="Onodera T."/>
            <person name="Omoso K."/>
            <person name="Takeda-Yano K."/>
            <person name="Katayama T."/>
            <person name="Oono Y."/>
            <person name="Narumi I."/>
        </authorList>
    </citation>
    <scope>NUCLEOTIDE SEQUENCE [LARGE SCALE GENOMIC DNA]</scope>
    <source>
        <strain evidence="3">ATCC 43672</strain>
    </source>
</reference>
<dbReference type="EMBL" id="BCMS01000002">
    <property type="protein sequence ID" value="GAQ23340.1"/>
    <property type="molecule type" value="Genomic_DNA"/>
</dbReference>
<evidence type="ECO:0000313" key="2">
    <source>
        <dbReference type="EMBL" id="GAQ23340.1"/>
    </source>
</evidence>
<comment type="caution">
    <text evidence="2">The sequence shown here is derived from an EMBL/GenBank/DDBJ whole genome shotgun (WGS) entry which is preliminary data.</text>
</comment>
<dbReference type="GO" id="GO:0004792">
    <property type="term" value="F:thiosulfate-cyanide sulfurtransferase activity"/>
    <property type="evidence" value="ECO:0007669"/>
    <property type="project" value="InterPro"/>
</dbReference>
<dbReference type="PROSITE" id="PS50206">
    <property type="entry name" value="RHODANESE_3"/>
    <property type="match status" value="1"/>
</dbReference>
<dbReference type="InterPro" id="IPR050229">
    <property type="entry name" value="GlpE_sulfurtransferase"/>
</dbReference>
<name>A0A124BS61_9DEIO</name>
<dbReference type="AlphaFoldDB" id="A0A124BS61"/>
<keyword evidence="3" id="KW-1185">Reference proteome</keyword>
<dbReference type="Pfam" id="PF00581">
    <property type="entry name" value="Rhodanese"/>
    <property type="match status" value="1"/>
</dbReference>
<dbReference type="PANTHER" id="PTHR43031:SF1">
    <property type="entry name" value="PYRIDINE NUCLEOTIDE-DISULPHIDE OXIDOREDUCTASE"/>
    <property type="match status" value="1"/>
</dbReference>
<organism evidence="2 3">
    <name type="scientific">Deinococcus grandis</name>
    <dbReference type="NCBI Taxonomy" id="57498"/>
    <lineage>
        <taxon>Bacteria</taxon>
        <taxon>Thermotogati</taxon>
        <taxon>Deinococcota</taxon>
        <taxon>Deinococci</taxon>
        <taxon>Deinococcales</taxon>
        <taxon>Deinococcaceae</taxon>
        <taxon>Deinococcus</taxon>
    </lineage>
</organism>
<gene>
    <name evidence="2" type="ORF">DEIGR_200195</name>
</gene>
<proteinExistence type="predicted"/>
<dbReference type="Gene3D" id="3.40.250.10">
    <property type="entry name" value="Rhodanese-like domain"/>
    <property type="match status" value="1"/>
</dbReference>
<dbReference type="InterPro" id="IPR001763">
    <property type="entry name" value="Rhodanese-like_dom"/>
</dbReference>
<feature type="domain" description="Rhodanese" evidence="1">
    <location>
        <begin position="15"/>
        <end position="101"/>
    </location>
</feature>
<evidence type="ECO:0000313" key="3">
    <source>
        <dbReference type="Proteomes" id="UP000056209"/>
    </source>
</evidence>
<dbReference type="InterPro" id="IPR001307">
    <property type="entry name" value="Thiosulphate_STrfase_CS"/>
</dbReference>
<dbReference type="SMART" id="SM00450">
    <property type="entry name" value="RHOD"/>
    <property type="match status" value="1"/>
</dbReference>
<dbReference type="OrthoDB" id="9800872at2"/>
<dbReference type="PROSITE" id="PS00380">
    <property type="entry name" value="RHODANESE_1"/>
    <property type="match status" value="1"/>
</dbReference>
<dbReference type="PANTHER" id="PTHR43031">
    <property type="entry name" value="FAD-DEPENDENT OXIDOREDUCTASE"/>
    <property type="match status" value="1"/>
</dbReference>
<accession>A0A124BS61</accession>
<sequence length="105" mass="11319">MTYTDLFPNELDIHRRAGAALIDVREPDEYAQGHVPGAINLPLSELQGRETEVPDGAVLICASGNRSSQAAAYLAGLGHQKLKNLMGGTFGWMREGRDLATGDRP</sequence>
<dbReference type="CDD" id="cd00158">
    <property type="entry name" value="RHOD"/>
    <property type="match status" value="1"/>
</dbReference>
<dbReference type="InterPro" id="IPR036873">
    <property type="entry name" value="Rhodanese-like_dom_sf"/>
</dbReference>
<dbReference type="Proteomes" id="UP000056209">
    <property type="component" value="Unassembled WGS sequence"/>
</dbReference>
<protein>
    <submittedName>
        <fullName evidence="2">Rhodanese-like protein</fullName>
    </submittedName>
</protein>
<dbReference type="SUPFAM" id="SSF52821">
    <property type="entry name" value="Rhodanese/Cell cycle control phosphatase"/>
    <property type="match status" value="1"/>
</dbReference>
<evidence type="ECO:0000259" key="1">
    <source>
        <dbReference type="PROSITE" id="PS50206"/>
    </source>
</evidence>
<dbReference type="RefSeq" id="WP_058979126.1">
    <property type="nucleotide sequence ID" value="NZ_BCMS01000002.1"/>
</dbReference>